<dbReference type="PANTHER" id="PTHR37042:SF4">
    <property type="entry name" value="OUTER MEMBRANE PROTEIN RV1973"/>
    <property type="match status" value="1"/>
</dbReference>
<keyword evidence="2 3" id="KW-0472">Membrane</keyword>
<dbReference type="PANTHER" id="PTHR37042">
    <property type="entry name" value="OUTER MEMBRANE PROTEIN RV1973"/>
    <property type="match status" value="1"/>
</dbReference>
<feature type="transmembrane region" description="Helical" evidence="3">
    <location>
        <begin position="26"/>
        <end position="46"/>
    </location>
</feature>
<keyword evidence="3" id="KW-1133">Transmembrane helix</keyword>
<dbReference type="Proteomes" id="UP000093902">
    <property type="component" value="Unassembled WGS sequence"/>
</dbReference>
<gene>
    <name evidence="4" type="ORF">A5792_27515</name>
</gene>
<name>A0A1A0QVC3_MYCPR</name>
<keyword evidence="3" id="KW-0812">Transmembrane</keyword>
<dbReference type="EMBL" id="LZSO01000035">
    <property type="protein sequence ID" value="OBB26165.1"/>
    <property type="molecule type" value="Genomic_DNA"/>
</dbReference>
<comment type="caution">
    <text evidence="4">The sequence shown here is derived from an EMBL/GenBank/DDBJ whole genome shotgun (WGS) entry which is preliminary data.</text>
</comment>
<evidence type="ECO:0000256" key="3">
    <source>
        <dbReference type="SAM" id="Phobius"/>
    </source>
</evidence>
<accession>A0A1A0QVC3</accession>
<proteinExistence type="predicted"/>
<evidence type="ECO:0008006" key="6">
    <source>
        <dbReference type="Google" id="ProtNLM"/>
    </source>
</evidence>
<dbReference type="GO" id="GO:0016020">
    <property type="term" value="C:membrane"/>
    <property type="evidence" value="ECO:0007669"/>
    <property type="project" value="UniProtKB-SubCell"/>
</dbReference>
<dbReference type="AlphaFoldDB" id="A0A1A0QVC3"/>
<evidence type="ECO:0000313" key="5">
    <source>
        <dbReference type="Proteomes" id="UP000093902"/>
    </source>
</evidence>
<sequence>MDDPSEEDPDPAEAIATKRERNVARVFAYLVLPLLVLTMALGVGYLKWQSGTTTQSQGAAAASVAAAIDGATAMLSYRADHVDQDLVAASERMTGAFHNEYTSLINDLVIPGAKEKRISAVATVPAAALLSAEGDRAQVLVYIDQTTTIGADPPTDTRSSARVEMQKVGDKWMIAGFEPI</sequence>
<organism evidence="4 5">
    <name type="scientific">Mycolicibacterium peregrinum</name>
    <name type="common">Mycobacterium peregrinum</name>
    <dbReference type="NCBI Taxonomy" id="43304"/>
    <lineage>
        <taxon>Bacteria</taxon>
        <taxon>Bacillati</taxon>
        <taxon>Actinomycetota</taxon>
        <taxon>Actinomycetes</taxon>
        <taxon>Mycobacteriales</taxon>
        <taxon>Mycobacteriaceae</taxon>
        <taxon>Mycolicibacterium</taxon>
    </lineage>
</organism>
<evidence type="ECO:0000313" key="4">
    <source>
        <dbReference type="EMBL" id="OBB26165.1"/>
    </source>
</evidence>
<evidence type="ECO:0000256" key="1">
    <source>
        <dbReference type="ARBA" id="ARBA00004370"/>
    </source>
</evidence>
<comment type="subcellular location">
    <subcellularLocation>
        <location evidence="1">Membrane</location>
    </subcellularLocation>
</comment>
<reference evidence="5" key="1">
    <citation type="submission" date="2016-06" db="EMBL/GenBank/DDBJ databases">
        <authorList>
            <person name="Sutton G."/>
            <person name="Brinkac L."/>
            <person name="Sanka R."/>
            <person name="Adams M."/>
            <person name="Lau E."/>
            <person name="Mehaffy C."/>
            <person name="Tameris M."/>
            <person name="Hatherill M."/>
            <person name="Hanekom W."/>
            <person name="Mahomed H."/>
            <person name="Mcshane H."/>
        </authorList>
    </citation>
    <scope>NUCLEOTIDE SEQUENCE [LARGE SCALE GENOMIC DNA]</scope>
    <source>
        <strain evidence="5">852002-51209_SCH5440388</strain>
    </source>
</reference>
<protein>
    <recommendedName>
        <fullName evidence="6">Twin-arginine translocation pathway signal</fullName>
    </recommendedName>
</protein>
<evidence type="ECO:0000256" key="2">
    <source>
        <dbReference type="ARBA" id="ARBA00023136"/>
    </source>
</evidence>